<dbReference type="AlphaFoldDB" id="A0A8R7TWN4"/>
<reference evidence="3" key="1">
    <citation type="journal article" date="2013" name="Nature">
        <title>Draft genome of the wheat A-genome progenitor Triticum urartu.</title>
        <authorList>
            <person name="Ling H.Q."/>
            <person name="Zhao S."/>
            <person name="Liu D."/>
            <person name="Wang J."/>
            <person name="Sun H."/>
            <person name="Zhang C."/>
            <person name="Fan H."/>
            <person name="Li D."/>
            <person name="Dong L."/>
            <person name="Tao Y."/>
            <person name="Gao C."/>
            <person name="Wu H."/>
            <person name="Li Y."/>
            <person name="Cui Y."/>
            <person name="Guo X."/>
            <person name="Zheng S."/>
            <person name="Wang B."/>
            <person name="Yu K."/>
            <person name="Liang Q."/>
            <person name="Yang W."/>
            <person name="Lou X."/>
            <person name="Chen J."/>
            <person name="Feng M."/>
            <person name="Jian J."/>
            <person name="Zhang X."/>
            <person name="Luo G."/>
            <person name="Jiang Y."/>
            <person name="Liu J."/>
            <person name="Wang Z."/>
            <person name="Sha Y."/>
            <person name="Zhang B."/>
            <person name="Wu H."/>
            <person name="Tang D."/>
            <person name="Shen Q."/>
            <person name="Xue P."/>
            <person name="Zou S."/>
            <person name="Wang X."/>
            <person name="Liu X."/>
            <person name="Wang F."/>
            <person name="Yang Y."/>
            <person name="An X."/>
            <person name="Dong Z."/>
            <person name="Zhang K."/>
            <person name="Zhang X."/>
            <person name="Luo M.C."/>
            <person name="Dvorak J."/>
            <person name="Tong Y."/>
            <person name="Wang J."/>
            <person name="Yang H."/>
            <person name="Li Z."/>
            <person name="Wang D."/>
            <person name="Zhang A."/>
            <person name="Wang J."/>
        </authorList>
    </citation>
    <scope>NUCLEOTIDE SEQUENCE</scope>
    <source>
        <strain evidence="3">cv. G1812</strain>
    </source>
</reference>
<reference evidence="2" key="2">
    <citation type="submission" date="2018-03" db="EMBL/GenBank/DDBJ databases">
        <title>The Triticum urartu genome reveals the dynamic nature of wheat genome evolution.</title>
        <authorList>
            <person name="Ling H."/>
            <person name="Ma B."/>
            <person name="Shi X."/>
            <person name="Liu H."/>
            <person name="Dong L."/>
            <person name="Sun H."/>
            <person name="Cao Y."/>
            <person name="Gao Q."/>
            <person name="Zheng S."/>
            <person name="Li Y."/>
            <person name="Yu Y."/>
            <person name="Du H."/>
            <person name="Qi M."/>
            <person name="Li Y."/>
            <person name="Yu H."/>
            <person name="Cui Y."/>
            <person name="Wang N."/>
            <person name="Chen C."/>
            <person name="Wu H."/>
            <person name="Zhao Y."/>
            <person name="Zhang J."/>
            <person name="Li Y."/>
            <person name="Zhou W."/>
            <person name="Zhang B."/>
            <person name="Hu W."/>
            <person name="Eijk M."/>
            <person name="Tang J."/>
            <person name="Witsenboer H."/>
            <person name="Zhao S."/>
            <person name="Li Z."/>
            <person name="Zhang A."/>
            <person name="Wang D."/>
            <person name="Liang C."/>
        </authorList>
    </citation>
    <scope>NUCLEOTIDE SEQUENCE [LARGE SCALE GENOMIC DNA]</scope>
    <source>
        <strain evidence="2">cv. G1812</strain>
    </source>
</reference>
<proteinExistence type="predicted"/>
<evidence type="ECO:0000313" key="2">
    <source>
        <dbReference type="EnsemblPlants" id="TuG1812G0300002703.01.T01"/>
    </source>
</evidence>
<dbReference type="Proteomes" id="UP000015106">
    <property type="component" value="Chromosome 3"/>
</dbReference>
<dbReference type="EnsemblPlants" id="TuG1812G0300002703.01.T01">
    <property type="protein sequence ID" value="TuG1812G0300002703.01.T01"/>
    <property type="gene ID" value="TuG1812G0300002703.01"/>
</dbReference>
<accession>A0A8R7TWN4</accession>
<reference evidence="2" key="3">
    <citation type="submission" date="2022-06" db="UniProtKB">
        <authorList>
            <consortium name="EnsemblPlants"/>
        </authorList>
    </citation>
    <scope>IDENTIFICATION</scope>
</reference>
<dbReference type="Gramene" id="TuG1812G0300002703.01.T01">
    <property type="protein sequence ID" value="TuG1812G0300002703.01.T01"/>
    <property type="gene ID" value="TuG1812G0300002703.01"/>
</dbReference>
<feature type="compositionally biased region" description="Low complexity" evidence="1">
    <location>
        <begin position="1"/>
        <end position="16"/>
    </location>
</feature>
<protein>
    <submittedName>
        <fullName evidence="2">Uncharacterized protein</fullName>
    </submittedName>
</protein>
<evidence type="ECO:0000313" key="3">
    <source>
        <dbReference type="Proteomes" id="UP000015106"/>
    </source>
</evidence>
<name>A0A8R7TWN4_TRIUA</name>
<feature type="region of interest" description="Disordered" evidence="1">
    <location>
        <begin position="1"/>
        <end position="27"/>
    </location>
</feature>
<keyword evidence="3" id="KW-1185">Reference proteome</keyword>
<evidence type="ECO:0000256" key="1">
    <source>
        <dbReference type="SAM" id="MobiDB-lite"/>
    </source>
</evidence>
<organism evidence="2 3">
    <name type="scientific">Triticum urartu</name>
    <name type="common">Red wild einkorn</name>
    <name type="synonym">Crithodium urartu</name>
    <dbReference type="NCBI Taxonomy" id="4572"/>
    <lineage>
        <taxon>Eukaryota</taxon>
        <taxon>Viridiplantae</taxon>
        <taxon>Streptophyta</taxon>
        <taxon>Embryophyta</taxon>
        <taxon>Tracheophyta</taxon>
        <taxon>Spermatophyta</taxon>
        <taxon>Magnoliopsida</taxon>
        <taxon>Liliopsida</taxon>
        <taxon>Poales</taxon>
        <taxon>Poaceae</taxon>
        <taxon>BOP clade</taxon>
        <taxon>Pooideae</taxon>
        <taxon>Triticodae</taxon>
        <taxon>Triticeae</taxon>
        <taxon>Triticinae</taxon>
        <taxon>Triticum</taxon>
    </lineage>
</organism>
<sequence length="122" mass="13213">PRSPSFPLFSDSTSSSKIPRSPLTRRHCRGIDISGAREHVQEVHRGQIRPFQGPAQAGTVRVLAIEPFSTADITNSSSLPLLRAASDLITSSTRTGMTDPRSQATPLMTTTTRGCLLLRDGR</sequence>